<organism evidence="1 2">
    <name type="scientific">Oxobacter pfennigii</name>
    <dbReference type="NCBI Taxonomy" id="36849"/>
    <lineage>
        <taxon>Bacteria</taxon>
        <taxon>Bacillati</taxon>
        <taxon>Bacillota</taxon>
        <taxon>Clostridia</taxon>
        <taxon>Eubacteriales</taxon>
        <taxon>Clostridiaceae</taxon>
        <taxon>Oxobacter</taxon>
    </lineage>
</organism>
<dbReference type="EMBL" id="LKET01000008">
    <property type="protein sequence ID" value="KPU46300.1"/>
    <property type="molecule type" value="Genomic_DNA"/>
</dbReference>
<accession>A0A0P8Z2B6</accession>
<evidence type="ECO:0000313" key="1">
    <source>
        <dbReference type="EMBL" id="KPU46300.1"/>
    </source>
</evidence>
<keyword evidence="2" id="KW-1185">Reference proteome</keyword>
<dbReference type="Proteomes" id="UP000050326">
    <property type="component" value="Unassembled WGS sequence"/>
</dbReference>
<proteinExistence type="predicted"/>
<comment type="caution">
    <text evidence="1">The sequence shown here is derived from an EMBL/GenBank/DDBJ whole genome shotgun (WGS) entry which is preliminary data.</text>
</comment>
<gene>
    <name evidence="1" type="ORF">OXPF_00870</name>
</gene>
<reference evidence="1 2" key="1">
    <citation type="submission" date="2015-09" db="EMBL/GenBank/DDBJ databases">
        <title>Genome sequence of Oxobacter pfennigii DSM 3222.</title>
        <authorList>
            <person name="Poehlein A."/>
            <person name="Bengelsdorf F.R."/>
            <person name="Schiel-Bengelsdorf B."/>
            <person name="Duerre P."/>
            <person name="Daniel R."/>
        </authorList>
    </citation>
    <scope>NUCLEOTIDE SEQUENCE [LARGE SCALE GENOMIC DNA]</scope>
    <source>
        <strain evidence="1 2">DSM 3222</strain>
    </source>
</reference>
<dbReference type="AlphaFoldDB" id="A0A0P8Z2B6"/>
<protein>
    <submittedName>
        <fullName evidence="1">Uncharacterized protein</fullName>
    </submittedName>
</protein>
<dbReference type="RefSeq" id="WP_054873251.1">
    <property type="nucleotide sequence ID" value="NZ_LKET01000008.1"/>
</dbReference>
<name>A0A0P8Z2B6_9CLOT</name>
<evidence type="ECO:0000313" key="2">
    <source>
        <dbReference type="Proteomes" id="UP000050326"/>
    </source>
</evidence>
<sequence length="158" mass="18048">MVRYVKTLDELVEIVDRDLSGKNAVCPVCKHKIGTVGIPDIDLGLDNLNFMEFKHAGVFCTNGHCIISMEVKEKDDDIKRPDTNEKCRLHIEDLGIKVFEVMKLIKPYLGIDEAIPNSQLYWALMNKEKPAYTEPLPRNVAYDLMEDLQKLGARVRMV</sequence>